<proteinExistence type="predicted"/>
<dbReference type="RefSeq" id="WP_156621497.1">
    <property type="nucleotide sequence ID" value="NZ_BAABXT010000001.1"/>
</dbReference>
<gene>
    <name evidence="1" type="ORF">FPLFYP42_01798</name>
</gene>
<reference evidence="1" key="1">
    <citation type="submission" date="2019-11" db="EMBL/GenBank/DDBJ databases">
        <authorList>
            <person name="Feng L."/>
        </authorList>
    </citation>
    <scope>NUCLEOTIDE SEQUENCE</scope>
    <source>
        <strain evidence="1">FplautiiLFYP42</strain>
    </source>
</reference>
<protein>
    <submittedName>
        <fullName evidence="1">Uncharacterized protein</fullName>
    </submittedName>
</protein>
<dbReference type="EMBL" id="CACRUB010000031">
    <property type="protein sequence ID" value="VYU27862.1"/>
    <property type="molecule type" value="Genomic_DNA"/>
</dbReference>
<organism evidence="1">
    <name type="scientific">Flavonifractor plautii</name>
    <name type="common">Fusobacterium plautii</name>
    <dbReference type="NCBI Taxonomy" id="292800"/>
    <lineage>
        <taxon>Bacteria</taxon>
        <taxon>Bacillati</taxon>
        <taxon>Bacillota</taxon>
        <taxon>Clostridia</taxon>
        <taxon>Eubacteriales</taxon>
        <taxon>Oscillospiraceae</taxon>
        <taxon>Flavonifractor</taxon>
    </lineage>
</organism>
<evidence type="ECO:0000313" key="1">
    <source>
        <dbReference type="EMBL" id="VYU27862.1"/>
    </source>
</evidence>
<dbReference type="AlphaFoldDB" id="A0A6N3DHM5"/>
<accession>A0A6N3DHM5</accession>
<name>A0A6N3DHM5_FLAPL</name>
<sequence length="72" mass="8012">MRIRDNLLVTVGSRAAYMDHAGYIQLPAGSVGEDVLANFASEIVDVWLRTECDTCFDEYIETALENRFPKGG</sequence>